<protein>
    <recommendedName>
        <fullName evidence="3">Transposase</fullName>
    </recommendedName>
</protein>
<keyword evidence="2" id="KW-1185">Reference proteome</keyword>
<comment type="caution">
    <text evidence="1">The sequence shown here is derived from an EMBL/GenBank/DDBJ whole genome shotgun (WGS) entry which is preliminary data.</text>
</comment>
<proteinExistence type="predicted"/>
<name>A0A512DRN7_9PROT</name>
<evidence type="ECO:0008006" key="3">
    <source>
        <dbReference type="Google" id="ProtNLM"/>
    </source>
</evidence>
<sequence length="88" mass="9711">MTKRASPKLAPEARERAVRMVLDHEGGDDSQWTAVSSIATEIGRTATTLRGWIQQAARDQGKRIYRPIMECPTAAMGKISYSMCVSVN</sequence>
<evidence type="ECO:0000313" key="2">
    <source>
        <dbReference type="Proteomes" id="UP000321523"/>
    </source>
</evidence>
<dbReference type="EMBL" id="BJYZ01000014">
    <property type="protein sequence ID" value="GEO39151.1"/>
    <property type="molecule type" value="Genomic_DNA"/>
</dbReference>
<reference evidence="1 2" key="1">
    <citation type="submission" date="2019-07" db="EMBL/GenBank/DDBJ databases">
        <title>Whole genome shotgun sequence of Skermanella aerolata NBRC 106429.</title>
        <authorList>
            <person name="Hosoyama A."/>
            <person name="Uohara A."/>
            <person name="Ohji S."/>
            <person name="Ichikawa N."/>
        </authorList>
    </citation>
    <scope>NUCLEOTIDE SEQUENCE [LARGE SCALE GENOMIC DNA]</scope>
    <source>
        <strain evidence="1 2">NBRC 106429</strain>
    </source>
</reference>
<evidence type="ECO:0000313" key="1">
    <source>
        <dbReference type="EMBL" id="GEO39151.1"/>
    </source>
</evidence>
<dbReference type="Proteomes" id="UP000321523">
    <property type="component" value="Unassembled WGS sequence"/>
</dbReference>
<gene>
    <name evidence="1" type="ORF">SAE02_32990</name>
</gene>
<dbReference type="InterPro" id="IPR036388">
    <property type="entry name" value="WH-like_DNA-bd_sf"/>
</dbReference>
<organism evidence="1 2">
    <name type="scientific">Skermanella aerolata</name>
    <dbReference type="NCBI Taxonomy" id="393310"/>
    <lineage>
        <taxon>Bacteria</taxon>
        <taxon>Pseudomonadati</taxon>
        <taxon>Pseudomonadota</taxon>
        <taxon>Alphaproteobacteria</taxon>
        <taxon>Rhodospirillales</taxon>
        <taxon>Azospirillaceae</taxon>
        <taxon>Skermanella</taxon>
    </lineage>
</organism>
<accession>A0A512DRN7</accession>
<dbReference type="AlphaFoldDB" id="A0A512DRN7"/>
<dbReference type="Gene3D" id="1.10.10.10">
    <property type="entry name" value="Winged helix-like DNA-binding domain superfamily/Winged helix DNA-binding domain"/>
    <property type="match status" value="1"/>
</dbReference>